<evidence type="ECO:0000313" key="11">
    <source>
        <dbReference type="EMBL" id="TYJ54439.1"/>
    </source>
</evidence>
<feature type="transmembrane region" description="Helical" evidence="10">
    <location>
        <begin position="259"/>
        <end position="281"/>
    </location>
</feature>
<feature type="transmembrane region" description="Helical" evidence="10">
    <location>
        <begin position="723"/>
        <end position="750"/>
    </location>
</feature>
<feature type="transmembrane region" description="Helical" evidence="10">
    <location>
        <begin position="464"/>
        <end position="483"/>
    </location>
</feature>
<dbReference type="AlphaFoldDB" id="A0A5D3AW13"/>
<evidence type="ECO:0000256" key="5">
    <source>
        <dbReference type="ARBA" id="ARBA00022856"/>
    </source>
</evidence>
<sequence length="776" mass="85834">MDQVAVLPHAGHEPVAGTPSDEKTIPIDKIPSDEKLHYHDSINDGSEVSEKEEKEIVTGLDAANYLLPIRDDGDQVLTFRSLVLGTIMAAFQASMNQIYHFKPTVVSISGSFMVLLLYFVGGAWALFLPRGDLQEIKWRKRGNEGRLPLWIRAAKFINPGPFSLKEHAIAAITATSASNGAESVTVFATTNLFYDIPLSATTVILSTLSIGLFGYGLTGILRPITVYHPESVYWTNIPIVRTLQSLHWDSVKDSKPMRYFWYAFGGMLAYQPFPAYIVPWLNSVSVPCLASMKATGSKADILTNLFGGSLSNEGLGILNFSFDWQYITSSATSMPLILQANYASGIVFCWIAFLAVYYGNAWSAKSLPFLSTTLHTASGGTYPTAKVFVNGILDESALERYGLPKLSGTYVWAMVVNSLSIGALVAHCIFWYGPDIWQALKDGRKGVYADRHHSAMKKYKEANWYWYVGLLVIAFVLGLVVVVKEGITLTWWAYIVALALGAFIAPFSTILYSRFGNGIATNQLMKTIAGVCQPGRPVANLYFSAWSHSVISQSLNLASDLKMGEYLKIPPRIMFATQVYGTVFGAFINYVVMISIVNSHRELLQDTNGSSVWSGQYFQSQSTQASVWALAKYLYGRSGEYFIVLLGLPIGFAAVILHRVFARYVPRIGKFSLSDLNLPQFFIYSGYLGFNQTQSCVVLSQLAAGFFTQFYLRKYKPRIFRDYSYLVTAAWDGASLFVLFILSFAVFGAANSTVAFPSWWGNPADGYPDHCPVSDS</sequence>
<evidence type="ECO:0008006" key="13">
    <source>
        <dbReference type="Google" id="ProtNLM"/>
    </source>
</evidence>
<dbReference type="GO" id="GO:0015031">
    <property type="term" value="P:protein transport"/>
    <property type="evidence" value="ECO:0007669"/>
    <property type="project" value="UniProtKB-KW"/>
</dbReference>
<reference evidence="11 12" key="1">
    <citation type="submission" date="2017-05" db="EMBL/GenBank/DDBJ databases">
        <title>The Genome Sequence of Tsuchiyaea wingfieldii DSM 27421.</title>
        <authorList>
            <person name="Cuomo C."/>
            <person name="Passer A."/>
            <person name="Billmyre B."/>
            <person name="Heitman J."/>
        </authorList>
    </citation>
    <scope>NUCLEOTIDE SEQUENCE [LARGE SCALE GENOMIC DNA]</scope>
    <source>
        <strain evidence="11 12">DSM 27421</strain>
    </source>
</reference>
<evidence type="ECO:0000256" key="3">
    <source>
        <dbReference type="ARBA" id="ARBA00022448"/>
    </source>
</evidence>
<dbReference type="Pfam" id="PF03169">
    <property type="entry name" value="OPT"/>
    <property type="match status" value="1"/>
</dbReference>
<evidence type="ECO:0000256" key="6">
    <source>
        <dbReference type="ARBA" id="ARBA00022927"/>
    </source>
</evidence>
<feature type="region of interest" description="Disordered" evidence="9">
    <location>
        <begin position="1"/>
        <end position="25"/>
    </location>
</feature>
<keyword evidence="7 10" id="KW-1133">Transmembrane helix</keyword>
<accession>A0A5D3AW13</accession>
<dbReference type="GO" id="GO:0016020">
    <property type="term" value="C:membrane"/>
    <property type="evidence" value="ECO:0007669"/>
    <property type="project" value="UniProtKB-SubCell"/>
</dbReference>
<name>A0A5D3AW13_9TREE</name>
<keyword evidence="5" id="KW-0571">Peptide transport</keyword>
<keyword evidence="3" id="KW-0813">Transport</keyword>
<dbReference type="InterPro" id="IPR004648">
    <property type="entry name" value="Oligpept_transpt"/>
</dbReference>
<evidence type="ECO:0000256" key="2">
    <source>
        <dbReference type="ARBA" id="ARBA00008807"/>
    </source>
</evidence>
<evidence type="ECO:0000256" key="1">
    <source>
        <dbReference type="ARBA" id="ARBA00004141"/>
    </source>
</evidence>
<keyword evidence="4 10" id="KW-0812">Transmembrane</keyword>
<evidence type="ECO:0000256" key="10">
    <source>
        <dbReference type="SAM" id="Phobius"/>
    </source>
</evidence>
<evidence type="ECO:0000256" key="4">
    <source>
        <dbReference type="ARBA" id="ARBA00022692"/>
    </source>
</evidence>
<feature type="transmembrane region" description="Helical" evidence="10">
    <location>
        <begin position="573"/>
        <end position="597"/>
    </location>
</feature>
<gene>
    <name evidence="11" type="ORF">B9479_004949</name>
</gene>
<feature type="transmembrane region" description="Helical" evidence="10">
    <location>
        <begin position="641"/>
        <end position="661"/>
    </location>
</feature>
<evidence type="ECO:0000256" key="8">
    <source>
        <dbReference type="ARBA" id="ARBA00023136"/>
    </source>
</evidence>
<feature type="transmembrane region" description="Helical" evidence="10">
    <location>
        <begin position="105"/>
        <end position="128"/>
    </location>
</feature>
<feature type="transmembrane region" description="Helical" evidence="10">
    <location>
        <begin position="410"/>
        <end position="432"/>
    </location>
</feature>
<dbReference type="NCBIfam" id="TIGR00728">
    <property type="entry name" value="OPT_sfam"/>
    <property type="match status" value="1"/>
</dbReference>
<comment type="subcellular location">
    <subcellularLocation>
        <location evidence="1">Membrane</location>
        <topology evidence="1">Multi-pass membrane protein</topology>
    </subcellularLocation>
</comment>
<keyword evidence="8 10" id="KW-0472">Membrane</keyword>
<organism evidence="11 12">
    <name type="scientific">Cryptococcus floricola</name>
    <dbReference type="NCBI Taxonomy" id="2591691"/>
    <lineage>
        <taxon>Eukaryota</taxon>
        <taxon>Fungi</taxon>
        <taxon>Dikarya</taxon>
        <taxon>Basidiomycota</taxon>
        <taxon>Agaricomycotina</taxon>
        <taxon>Tremellomycetes</taxon>
        <taxon>Tremellales</taxon>
        <taxon>Cryptococcaceae</taxon>
        <taxon>Cryptococcus</taxon>
    </lineage>
</organism>
<proteinExistence type="inferred from homology"/>
<keyword evidence="12" id="KW-1185">Reference proteome</keyword>
<evidence type="ECO:0000256" key="9">
    <source>
        <dbReference type="SAM" id="MobiDB-lite"/>
    </source>
</evidence>
<dbReference type="PANTHER" id="PTHR22601">
    <property type="entry name" value="ISP4 LIKE PROTEIN"/>
    <property type="match status" value="1"/>
</dbReference>
<dbReference type="EMBL" id="NIDF01000061">
    <property type="protein sequence ID" value="TYJ54439.1"/>
    <property type="molecule type" value="Genomic_DNA"/>
</dbReference>
<dbReference type="GO" id="GO:0035673">
    <property type="term" value="F:oligopeptide transmembrane transporter activity"/>
    <property type="evidence" value="ECO:0007669"/>
    <property type="project" value="InterPro"/>
</dbReference>
<feature type="transmembrane region" description="Helical" evidence="10">
    <location>
        <begin position="334"/>
        <end position="358"/>
    </location>
</feature>
<dbReference type="Proteomes" id="UP000322245">
    <property type="component" value="Unassembled WGS sequence"/>
</dbReference>
<dbReference type="InterPro" id="IPR004813">
    <property type="entry name" value="OPT"/>
</dbReference>
<comment type="similarity">
    <text evidence="2">Belongs to the oligopeptide OPT transporter family.</text>
</comment>
<protein>
    <recommendedName>
        <fullName evidence="13">OPT family small oligopeptide transporter</fullName>
    </recommendedName>
</protein>
<evidence type="ECO:0000256" key="7">
    <source>
        <dbReference type="ARBA" id="ARBA00022989"/>
    </source>
</evidence>
<keyword evidence="6" id="KW-0653">Protein transport</keyword>
<feature type="transmembrane region" description="Helical" evidence="10">
    <location>
        <begin position="489"/>
        <end position="512"/>
    </location>
</feature>
<evidence type="ECO:0000313" key="12">
    <source>
        <dbReference type="Proteomes" id="UP000322245"/>
    </source>
</evidence>
<comment type="caution">
    <text evidence="11">The sequence shown here is derived from an EMBL/GenBank/DDBJ whole genome shotgun (WGS) entry which is preliminary data.</text>
</comment>